<dbReference type="Proteomes" id="UP000789366">
    <property type="component" value="Unassembled WGS sequence"/>
</dbReference>
<gene>
    <name evidence="1" type="ORF">SPELUC_LOCUS4432</name>
</gene>
<evidence type="ECO:0000313" key="2">
    <source>
        <dbReference type="Proteomes" id="UP000789366"/>
    </source>
</evidence>
<protein>
    <submittedName>
        <fullName evidence="1">14916_t:CDS:1</fullName>
    </submittedName>
</protein>
<dbReference type="EMBL" id="CAJVPW010003943">
    <property type="protein sequence ID" value="CAG8532516.1"/>
    <property type="molecule type" value="Genomic_DNA"/>
</dbReference>
<name>A0ACA9LIE9_9GLOM</name>
<reference evidence="1" key="1">
    <citation type="submission" date="2021-06" db="EMBL/GenBank/DDBJ databases">
        <authorList>
            <person name="Kallberg Y."/>
            <person name="Tangrot J."/>
            <person name="Rosling A."/>
        </authorList>
    </citation>
    <scope>NUCLEOTIDE SEQUENCE</scope>
    <source>
        <strain evidence="1">28 12/20/2015</strain>
    </source>
</reference>
<sequence length="584" mass="65862">MQSQDNLAAGCSNASKNSGDELAEETITNETITQIDPSFWDDYEKLDLNEERLNRYANELSSESTSKFTATPTKSNGREDGSSRSKKRKVIIDRRDRAISDALANIDRSKEVDLCYVLDCTSSMSGHIAAAKDCILQVTKHIKDINPSIKIRVGFCGYRDHCDASRIQLFDFTNSYEKFRKSLTKVPATGGGDPPEDVLGGLNAAITQLSWHDGTRVLLHVGDYPPHGLRFSSMQDNYPNGDPYGLTAESVLEKMRSKRILYFFGKITGYTDEMIRIFRSIIGDFPVFDLVGGDPIQLINKFVKATTASITTSVSLTSTIGCRNSDLYSLRRKLDVNPDVPDWDTLSLQTGVTLCYYIPKTLTALKNQRSFRKEQLFSRKFCFKIAPLPFSAGIEKYAYYALKISNDNPPKQMVMKQYFKTASVNPFEKYLEAVEISAVTTYLCRRFNIIAKRKDICPVNFLGVDLVRVAMTGGTQYYTVEPELQNATFKRFNTNSGIIVDFHPTLEAFAHFTYEHTRGYLVVCDLQGVELSGEFLLTDPAIHCIDNLRFGRTNLGREGIDKCFLANHECNEICKKLRLKLRSK</sequence>
<comment type="caution">
    <text evidence="1">The sequence shown here is derived from an EMBL/GenBank/DDBJ whole genome shotgun (WGS) entry which is preliminary data.</text>
</comment>
<keyword evidence="2" id="KW-1185">Reference proteome</keyword>
<organism evidence="1 2">
    <name type="scientific">Cetraspora pellucida</name>
    <dbReference type="NCBI Taxonomy" id="1433469"/>
    <lineage>
        <taxon>Eukaryota</taxon>
        <taxon>Fungi</taxon>
        <taxon>Fungi incertae sedis</taxon>
        <taxon>Mucoromycota</taxon>
        <taxon>Glomeromycotina</taxon>
        <taxon>Glomeromycetes</taxon>
        <taxon>Diversisporales</taxon>
        <taxon>Gigasporaceae</taxon>
        <taxon>Cetraspora</taxon>
    </lineage>
</organism>
<proteinExistence type="predicted"/>
<accession>A0ACA9LIE9</accession>
<evidence type="ECO:0000313" key="1">
    <source>
        <dbReference type="EMBL" id="CAG8532516.1"/>
    </source>
</evidence>